<evidence type="ECO:0008006" key="4">
    <source>
        <dbReference type="Google" id="ProtNLM"/>
    </source>
</evidence>
<dbReference type="RefSeq" id="WP_143534449.1">
    <property type="nucleotide sequence ID" value="NZ_FWFX01000008.1"/>
</dbReference>
<dbReference type="AlphaFoldDB" id="A0A1X6ZJA1"/>
<organism evidence="2 3">
    <name type="scientific">Roseovarius albus</name>
    <dbReference type="NCBI Taxonomy" id="1247867"/>
    <lineage>
        <taxon>Bacteria</taxon>
        <taxon>Pseudomonadati</taxon>
        <taxon>Pseudomonadota</taxon>
        <taxon>Alphaproteobacteria</taxon>
        <taxon>Rhodobacterales</taxon>
        <taxon>Roseobacteraceae</taxon>
        <taxon>Roseovarius</taxon>
    </lineage>
</organism>
<gene>
    <name evidence="2" type="ORF">ROA7450_02672</name>
</gene>
<evidence type="ECO:0000313" key="3">
    <source>
        <dbReference type="Proteomes" id="UP000193061"/>
    </source>
</evidence>
<feature type="signal peptide" evidence="1">
    <location>
        <begin position="1"/>
        <end position="21"/>
    </location>
</feature>
<reference evidence="2 3" key="1">
    <citation type="submission" date="2017-03" db="EMBL/GenBank/DDBJ databases">
        <authorList>
            <person name="Afonso C.L."/>
            <person name="Miller P.J."/>
            <person name="Scott M.A."/>
            <person name="Spackman E."/>
            <person name="Goraichik I."/>
            <person name="Dimitrov K.M."/>
            <person name="Suarez D.L."/>
            <person name="Swayne D.E."/>
        </authorList>
    </citation>
    <scope>NUCLEOTIDE SEQUENCE [LARGE SCALE GENOMIC DNA]</scope>
    <source>
        <strain evidence="2 3">CECT 7450</strain>
    </source>
</reference>
<evidence type="ECO:0000256" key="1">
    <source>
        <dbReference type="SAM" id="SignalP"/>
    </source>
</evidence>
<dbReference type="EMBL" id="FWFX01000008">
    <property type="protein sequence ID" value="SLN52791.1"/>
    <property type="molecule type" value="Genomic_DNA"/>
</dbReference>
<proteinExistence type="predicted"/>
<name>A0A1X6ZJA1_9RHOB</name>
<accession>A0A1X6ZJA1</accession>
<evidence type="ECO:0000313" key="2">
    <source>
        <dbReference type="EMBL" id="SLN52791.1"/>
    </source>
</evidence>
<dbReference type="OrthoDB" id="7745627at2"/>
<keyword evidence="1" id="KW-0732">Signal</keyword>
<feature type="chain" id="PRO_5012394687" description="DUF2946 domain-containing protein" evidence="1">
    <location>
        <begin position="22"/>
        <end position="113"/>
    </location>
</feature>
<keyword evidence="3" id="KW-1185">Reference proteome</keyword>
<protein>
    <recommendedName>
        <fullName evidence="4">DUF2946 domain-containing protein</fullName>
    </recommendedName>
</protein>
<dbReference type="Proteomes" id="UP000193061">
    <property type="component" value="Unassembled WGS sequence"/>
</dbReference>
<sequence length="113" mass="11792">MAMLLAFVLALRVIAAPVVMAAPEPGLIALCSGGKIVYVSLETGAPVPASETDTPHGDPCPFFGITAALDSDRSDIPAVLQLAMPLPLAIDIQKAESLERKAPYHSRAPPLFS</sequence>